<sequence length="326" mass="38007">MCKYENNIVISVIIPTYNNDKTIMEAIQSIVNVEMPVKYEVLVIDDGSVDQTSNLIAEYISQRKDNTIKYFYQKNSGVSAARNMGIKNALGKYVLFLDADDTYSEHVLKEIDEVLSTNNDIYVFSYEKVNNEKAIISNKKNIITHYNNKHDFLNAYISGELFGCVSVCACIFSKELLISNNILYDSNIAYGEDQWFLINSLKVCNDVEFRLELNLLNYTYNTESATNRFNLRRFDAITMLERINHEAFKVDQDIINARINKELVNIATIYTKFNSLQKSIMFLNNVILPKIKTDSDKRLYMFKDMVFTRLPYLYIILYKLYIKLFK</sequence>
<protein>
    <submittedName>
        <fullName evidence="2">WfeF</fullName>
    </submittedName>
</protein>
<evidence type="ECO:0000259" key="1">
    <source>
        <dbReference type="Pfam" id="PF00535"/>
    </source>
</evidence>
<reference evidence="2" key="1">
    <citation type="journal article" date="2012" name="APMIS">
        <title>Evidence of interspecies O antigen gene cluster transfer between Shigella boydii 15 and Escherichia fergusonii.</title>
        <authorList>
            <person name="Azmuda N."/>
            <person name="Rahman M.Z."/>
            <person name="Sultana M."/>
            <person name="Jenssen E.L."/>
            <person name="Khan S.I."/>
            <person name="Birkeland N.K."/>
        </authorList>
    </citation>
    <scope>NUCLEOTIDE SEQUENCE</scope>
    <source>
        <strain evidence="2">Iso10</strain>
    </source>
</reference>
<proteinExistence type="predicted"/>
<dbReference type="SUPFAM" id="SSF53448">
    <property type="entry name" value="Nucleotide-diphospho-sugar transferases"/>
    <property type="match status" value="1"/>
</dbReference>
<dbReference type="Gene3D" id="3.90.550.10">
    <property type="entry name" value="Spore Coat Polysaccharide Biosynthesis Protein SpsA, Chain A"/>
    <property type="match status" value="1"/>
</dbReference>
<feature type="domain" description="Glycosyltransferase 2-like" evidence="1">
    <location>
        <begin position="11"/>
        <end position="171"/>
    </location>
</feature>
<dbReference type="InterPro" id="IPR029044">
    <property type="entry name" value="Nucleotide-diphossugar_trans"/>
</dbReference>
<gene>
    <name evidence="2" type="primary">wfeF</name>
</gene>
<dbReference type="PANTHER" id="PTHR22916:SF3">
    <property type="entry name" value="UDP-GLCNAC:BETAGAL BETA-1,3-N-ACETYLGLUCOSAMINYLTRANSFERASE-LIKE PROTEIN 1"/>
    <property type="match status" value="1"/>
</dbReference>
<dbReference type="InterPro" id="IPR001173">
    <property type="entry name" value="Glyco_trans_2-like"/>
</dbReference>
<dbReference type="AlphaFoldDB" id="A0A2D0W0I4"/>
<dbReference type="RefSeq" id="WP_279283811.1">
    <property type="nucleotide sequence ID" value="NZ_CP099328.1"/>
</dbReference>
<dbReference type="Pfam" id="PF00535">
    <property type="entry name" value="Glycos_transf_2"/>
    <property type="match status" value="1"/>
</dbReference>
<organism evidence="2">
    <name type="scientific">Escherichia fergusonii</name>
    <dbReference type="NCBI Taxonomy" id="564"/>
    <lineage>
        <taxon>Bacteria</taxon>
        <taxon>Pseudomonadati</taxon>
        <taxon>Pseudomonadota</taxon>
        <taxon>Gammaproteobacteria</taxon>
        <taxon>Enterobacterales</taxon>
        <taxon>Enterobacteriaceae</taxon>
        <taxon>Escherichia</taxon>
    </lineage>
</organism>
<dbReference type="CDD" id="cd00761">
    <property type="entry name" value="Glyco_tranf_GTA_type"/>
    <property type="match status" value="1"/>
</dbReference>
<reference evidence="2" key="2">
    <citation type="submission" date="2015-10" db="EMBL/GenBank/DDBJ databases">
        <authorList>
            <person name="Gilbert D.G."/>
        </authorList>
    </citation>
    <scope>NUCLEOTIDE SEQUENCE</scope>
    <source>
        <strain evidence="2">Iso10</strain>
    </source>
</reference>
<accession>A0A2D0W0I4</accession>
<dbReference type="GO" id="GO:0016758">
    <property type="term" value="F:hexosyltransferase activity"/>
    <property type="evidence" value="ECO:0007669"/>
    <property type="project" value="UniProtKB-ARBA"/>
</dbReference>
<evidence type="ECO:0000313" key="2">
    <source>
        <dbReference type="EMBL" id="AOZ21347.1"/>
    </source>
</evidence>
<dbReference type="PANTHER" id="PTHR22916">
    <property type="entry name" value="GLYCOSYLTRANSFERASE"/>
    <property type="match status" value="1"/>
</dbReference>
<name>A0A2D0W0I4_ESCFE</name>
<dbReference type="EMBL" id="KT943465">
    <property type="protein sequence ID" value="AOZ21347.1"/>
    <property type="molecule type" value="Genomic_DNA"/>
</dbReference>